<gene>
    <name evidence="5" type="ORF">DFH07DRAFT_751928</name>
</gene>
<evidence type="ECO:0000256" key="3">
    <source>
        <dbReference type="ARBA" id="ARBA00023128"/>
    </source>
</evidence>
<keyword evidence="6" id="KW-1185">Reference proteome</keyword>
<comment type="caution">
    <text evidence="5">The sequence shown here is derived from an EMBL/GenBank/DDBJ whole genome shotgun (WGS) entry which is preliminary data.</text>
</comment>
<dbReference type="PANTHER" id="PTHR28554:SF1">
    <property type="entry name" value="LARGE RIBOSOMAL SUBUNIT PROTEIN ML45"/>
    <property type="match status" value="1"/>
</dbReference>
<dbReference type="EMBL" id="JARJLG010000129">
    <property type="protein sequence ID" value="KAJ7740021.1"/>
    <property type="molecule type" value="Genomic_DNA"/>
</dbReference>
<evidence type="ECO:0000313" key="6">
    <source>
        <dbReference type="Proteomes" id="UP001215280"/>
    </source>
</evidence>
<keyword evidence="2" id="KW-0809">Transit peptide</keyword>
<dbReference type="InterPro" id="IPR051975">
    <property type="entry name" value="mtLSU_mL45"/>
</dbReference>
<evidence type="ECO:0000256" key="2">
    <source>
        <dbReference type="ARBA" id="ARBA00022946"/>
    </source>
</evidence>
<organism evidence="5 6">
    <name type="scientific">Mycena maculata</name>
    <dbReference type="NCBI Taxonomy" id="230809"/>
    <lineage>
        <taxon>Eukaryota</taxon>
        <taxon>Fungi</taxon>
        <taxon>Dikarya</taxon>
        <taxon>Basidiomycota</taxon>
        <taxon>Agaricomycotina</taxon>
        <taxon>Agaricomycetes</taxon>
        <taxon>Agaricomycetidae</taxon>
        <taxon>Agaricales</taxon>
        <taxon>Marasmiineae</taxon>
        <taxon>Mycenaceae</taxon>
        <taxon>Mycena</taxon>
    </lineage>
</organism>
<comment type="subcellular location">
    <subcellularLocation>
        <location evidence="1">Mitochondrion</location>
    </subcellularLocation>
</comment>
<keyword evidence="3" id="KW-0496">Mitochondrion</keyword>
<reference evidence="5" key="1">
    <citation type="submission" date="2023-03" db="EMBL/GenBank/DDBJ databases">
        <title>Massive genome expansion in bonnet fungi (Mycena s.s.) driven by repeated elements and novel gene families across ecological guilds.</title>
        <authorList>
            <consortium name="Lawrence Berkeley National Laboratory"/>
            <person name="Harder C.B."/>
            <person name="Miyauchi S."/>
            <person name="Viragh M."/>
            <person name="Kuo A."/>
            <person name="Thoen E."/>
            <person name="Andreopoulos B."/>
            <person name="Lu D."/>
            <person name="Skrede I."/>
            <person name="Drula E."/>
            <person name="Henrissat B."/>
            <person name="Morin E."/>
            <person name="Kohler A."/>
            <person name="Barry K."/>
            <person name="LaButti K."/>
            <person name="Morin E."/>
            <person name="Salamov A."/>
            <person name="Lipzen A."/>
            <person name="Mereny Z."/>
            <person name="Hegedus B."/>
            <person name="Baldrian P."/>
            <person name="Stursova M."/>
            <person name="Weitz H."/>
            <person name="Taylor A."/>
            <person name="Grigoriev I.V."/>
            <person name="Nagy L.G."/>
            <person name="Martin F."/>
            <person name="Kauserud H."/>
        </authorList>
    </citation>
    <scope>NUCLEOTIDE SEQUENCE</scope>
    <source>
        <strain evidence="5">CBHHK188m</strain>
    </source>
</reference>
<dbReference type="GO" id="GO:0005739">
    <property type="term" value="C:mitochondrion"/>
    <property type="evidence" value="ECO:0007669"/>
    <property type="project" value="UniProtKB-SubCell"/>
</dbReference>
<name>A0AAD7N0B5_9AGAR</name>
<feature type="region of interest" description="Disordered" evidence="4">
    <location>
        <begin position="175"/>
        <end position="195"/>
    </location>
</feature>
<evidence type="ECO:0000256" key="4">
    <source>
        <dbReference type="SAM" id="MobiDB-lite"/>
    </source>
</evidence>
<dbReference type="PANTHER" id="PTHR28554">
    <property type="entry name" value="39S RIBOSOMAL PROTEIN L45, MITOCHONDRIAL"/>
    <property type="match status" value="1"/>
</dbReference>
<dbReference type="Gene3D" id="3.10.450.240">
    <property type="match status" value="1"/>
</dbReference>
<sequence length="234" mass="25929">SLQALYRQFLANRVNDGKNAFAMRHLALGDSFPGITVDPALGWFRGTYLYARHVWGAQSLRPAAWVAPLRQEALTAYIALNTALAHPAPRLAGLAMPPYADELLALAHKRDPRHRYEWTFHREVTPARILSLRAADGDLATEGTATGSRVSVQALVRFDTEQSVEIYDAQGRALHTPASPAVDPARGKTQPARVPAQRTRITEYLVIDKAMYLPDASWRFRARLVPEPGRTVAV</sequence>
<dbReference type="AlphaFoldDB" id="A0AAD7N0B5"/>
<protein>
    <submittedName>
        <fullName evidence="5">Uncharacterized protein</fullName>
    </submittedName>
</protein>
<feature type="non-terminal residue" evidence="5">
    <location>
        <position position="1"/>
    </location>
</feature>
<accession>A0AAD7N0B5</accession>
<evidence type="ECO:0000313" key="5">
    <source>
        <dbReference type="EMBL" id="KAJ7740021.1"/>
    </source>
</evidence>
<proteinExistence type="predicted"/>
<evidence type="ECO:0000256" key="1">
    <source>
        <dbReference type="ARBA" id="ARBA00004173"/>
    </source>
</evidence>
<dbReference type="Proteomes" id="UP001215280">
    <property type="component" value="Unassembled WGS sequence"/>
</dbReference>